<protein>
    <submittedName>
        <fullName evidence="2">Uncharacterized protein</fullName>
    </submittedName>
</protein>
<sequence>MNAIASSEQNNPPDLSKVSGVYCEIHAIERITSKIARIEEYVPRFQKLKQENQQLKVKIQHLEEEIENLKVWRDTMLAVVKLAPNSNN</sequence>
<name>A0AAP5I168_9CYAN</name>
<feature type="coiled-coil region" evidence="1">
    <location>
        <begin position="45"/>
        <end position="72"/>
    </location>
</feature>
<dbReference type="Gene3D" id="1.20.5.170">
    <property type="match status" value="1"/>
</dbReference>
<gene>
    <name evidence="2" type="ORF">G7B40_001560</name>
</gene>
<dbReference type="Proteomes" id="UP000667802">
    <property type="component" value="Unassembled WGS sequence"/>
</dbReference>
<reference evidence="3" key="1">
    <citation type="journal article" date="2021" name="Science">
        <title>Hunting the eagle killer: A cyanobacterial neurotoxin causes vacuolar myelinopathy.</title>
        <authorList>
            <person name="Breinlinger S."/>
            <person name="Phillips T.J."/>
            <person name="Haram B.N."/>
            <person name="Mares J."/>
            <person name="Martinez Yerena J.A."/>
            <person name="Hrouzek P."/>
            <person name="Sobotka R."/>
            <person name="Henderson W.M."/>
            <person name="Schmieder P."/>
            <person name="Williams S.M."/>
            <person name="Lauderdale J.D."/>
            <person name="Wilde H.D."/>
            <person name="Gerrin W."/>
            <person name="Kust A."/>
            <person name="Washington J.W."/>
            <person name="Wagner C."/>
            <person name="Geier B."/>
            <person name="Liebeke M."/>
            <person name="Enke H."/>
            <person name="Niedermeyer T.H.J."/>
            <person name="Wilde S.B."/>
        </authorList>
    </citation>
    <scope>NUCLEOTIDE SEQUENCE [LARGE SCALE GENOMIC DNA]</scope>
    <source>
        <strain evidence="3">Thurmond2011</strain>
    </source>
</reference>
<organism evidence="2 3">
    <name type="scientific">Aetokthonos hydrillicola Thurmond2011</name>
    <dbReference type="NCBI Taxonomy" id="2712845"/>
    <lineage>
        <taxon>Bacteria</taxon>
        <taxon>Bacillati</taxon>
        <taxon>Cyanobacteriota</taxon>
        <taxon>Cyanophyceae</taxon>
        <taxon>Nostocales</taxon>
        <taxon>Hapalosiphonaceae</taxon>
        <taxon>Aetokthonos</taxon>
    </lineage>
</organism>
<dbReference type="AlphaFoldDB" id="A0AAP5I168"/>
<dbReference type="EMBL" id="JAALHA020000001">
    <property type="protein sequence ID" value="MDR9893273.1"/>
    <property type="molecule type" value="Genomic_DNA"/>
</dbReference>
<dbReference type="RefSeq" id="WP_208344854.1">
    <property type="nucleotide sequence ID" value="NZ_CAWQFN010000546.1"/>
</dbReference>
<proteinExistence type="predicted"/>
<evidence type="ECO:0000256" key="1">
    <source>
        <dbReference type="SAM" id="Coils"/>
    </source>
</evidence>
<comment type="caution">
    <text evidence="2">The sequence shown here is derived from an EMBL/GenBank/DDBJ whole genome shotgun (WGS) entry which is preliminary data.</text>
</comment>
<accession>A0AAP5I168</accession>
<evidence type="ECO:0000313" key="3">
    <source>
        <dbReference type="Proteomes" id="UP000667802"/>
    </source>
</evidence>
<keyword evidence="1" id="KW-0175">Coiled coil</keyword>
<evidence type="ECO:0000313" key="2">
    <source>
        <dbReference type="EMBL" id="MDR9893273.1"/>
    </source>
</evidence>
<keyword evidence="3" id="KW-1185">Reference proteome</keyword>